<organism evidence="2 3">
    <name type="scientific">Mycena citricolor</name>
    <dbReference type="NCBI Taxonomy" id="2018698"/>
    <lineage>
        <taxon>Eukaryota</taxon>
        <taxon>Fungi</taxon>
        <taxon>Dikarya</taxon>
        <taxon>Basidiomycota</taxon>
        <taxon>Agaricomycotina</taxon>
        <taxon>Agaricomycetes</taxon>
        <taxon>Agaricomycetidae</taxon>
        <taxon>Agaricales</taxon>
        <taxon>Marasmiineae</taxon>
        <taxon>Mycenaceae</taxon>
        <taxon>Mycena</taxon>
    </lineage>
</organism>
<reference evidence="2" key="1">
    <citation type="submission" date="2023-11" db="EMBL/GenBank/DDBJ databases">
        <authorList>
            <person name="De Vega J J."/>
            <person name="De Vega J J."/>
        </authorList>
    </citation>
    <scope>NUCLEOTIDE SEQUENCE</scope>
</reference>
<keyword evidence="1" id="KW-0812">Transmembrane</keyword>
<keyword evidence="1" id="KW-0472">Membrane</keyword>
<evidence type="ECO:0000313" key="2">
    <source>
        <dbReference type="EMBL" id="CAK5279376.1"/>
    </source>
</evidence>
<feature type="non-terminal residue" evidence="2">
    <location>
        <position position="1"/>
    </location>
</feature>
<dbReference type="Proteomes" id="UP001295794">
    <property type="component" value="Unassembled WGS sequence"/>
</dbReference>
<dbReference type="AlphaFoldDB" id="A0AAD2HQB2"/>
<evidence type="ECO:0000313" key="3">
    <source>
        <dbReference type="Proteomes" id="UP001295794"/>
    </source>
</evidence>
<comment type="caution">
    <text evidence="2">The sequence shown here is derived from an EMBL/GenBank/DDBJ whole genome shotgun (WGS) entry which is preliminary data.</text>
</comment>
<proteinExistence type="predicted"/>
<protein>
    <submittedName>
        <fullName evidence="2">Uncharacterized protein</fullName>
    </submittedName>
</protein>
<name>A0AAD2HQB2_9AGAR</name>
<gene>
    <name evidence="2" type="ORF">MYCIT1_LOCUS29386</name>
</gene>
<evidence type="ECO:0000256" key="1">
    <source>
        <dbReference type="SAM" id="Phobius"/>
    </source>
</evidence>
<dbReference type="EMBL" id="CAVNYO010000436">
    <property type="protein sequence ID" value="CAK5279376.1"/>
    <property type="molecule type" value="Genomic_DNA"/>
</dbReference>
<keyword evidence="3" id="KW-1185">Reference proteome</keyword>
<accession>A0AAD2HQB2</accession>
<sequence length="131" mass="14871">WGGRCWSIAPSHSSRITWIRHSLVRMFDGRVDIHGTVRKLCARGLLDGINDQVAEADEFDGEVDAVFPAIKQPRKLVEVEHREVGGVKWRIYKSYLKASSYFIWGCLASCVLTLQLLSVGEKLWIKVWGEA</sequence>
<keyword evidence="1" id="KW-1133">Transmembrane helix</keyword>
<feature type="transmembrane region" description="Helical" evidence="1">
    <location>
        <begin position="98"/>
        <end position="117"/>
    </location>
</feature>